<sequence length="108" mass="11755">PTPETPLPDVEECYAYFSELLLCHAVYHRPVNVAVFGLTQVACIAAHLLGTVLWYAKFYAYILMPQACLDLTLVYVGSSKHDPGGEMPTTLSREQGETPGNPNTGGIL</sequence>
<dbReference type="EMBL" id="VXAB01003048">
    <property type="protein sequence ID" value="NXJ06014.1"/>
    <property type="molecule type" value="Genomic_DNA"/>
</dbReference>
<organism evidence="3 4">
    <name type="scientific">Odontophorus gujanensis</name>
    <name type="common">marbled wood quail</name>
    <dbReference type="NCBI Taxonomy" id="886794"/>
    <lineage>
        <taxon>Eukaryota</taxon>
        <taxon>Metazoa</taxon>
        <taxon>Chordata</taxon>
        <taxon>Craniata</taxon>
        <taxon>Vertebrata</taxon>
        <taxon>Euteleostomi</taxon>
        <taxon>Archelosauria</taxon>
        <taxon>Archosauria</taxon>
        <taxon>Dinosauria</taxon>
        <taxon>Saurischia</taxon>
        <taxon>Theropoda</taxon>
        <taxon>Coelurosauria</taxon>
        <taxon>Aves</taxon>
        <taxon>Neognathae</taxon>
        <taxon>Galloanserae</taxon>
        <taxon>Galliformes</taxon>
        <taxon>Odontophoridae</taxon>
        <taxon>Odontophorus</taxon>
    </lineage>
</organism>
<feature type="non-terminal residue" evidence="3">
    <location>
        <position position="1"/>
    </location>
</feature>
<dbReference type="Pfam" id="PF14769">
    <property type="entry name" value="CLAMP"/>
    <property type="match status" value="1"/>
</dbReference>
<dbReference type="InterPro" id="IPR032727">
    <property type="entry name" value="CLAMP"/>
</dbReference>
<evidence type="ECO:0000256" key="1">
    <source>
        <dbReference type="SAM" id="MobiDB-lite"/>
    </source>
</evidence>
<gene>
    <name evidence="3" type="primary">Ccdc189</name>
    <name evidence="3" type="ORF">ODOGUJ_R10138</name>
</gene>
<evidence type="ECO:0000313" key="3">
    <source>
        <dbReference type="EMBL" id="NXJ06014.1"/>
    </source>
</evidence>
<feature type="compositionally biased region" description="Polar residues" evidence="1">
    <location>
        <begin position="89"/>
        <end position="108"/>
    </location>
</feature>
<dbReference type="OrthoDB" id="425082at2759"/>
<proteinExistence type="predicted"/>
<keyword evidence="2" id="KW-1133">Transmembrane helix</keyword>
<accession>A0A7K9YAK8</accession>
<feature type="region of interest" description="Disordered" evidence="1">
    <location>
        <begin position="83"/>
        <end position="108"/>
    </location>
</feature>
<keyword evidence="2" id="KW-0472">Membrane</keyword>
<dbReference type="PANTHER" id="PTHR28457:SF1">
    <property type="entry name" value="CILIA- AND FLAGELLA-ASSOCIATED PROTEIN 119"/>
    <property type="match status" value="1"/>
</dbReference>
<reference evidence="3 4" key="1">
    <citation type="submission" date="2019-09" db="EMBL/GenBank/DDBJ databases">
        <title>Bird 10,000 Genomes (B10K) Project - Family phase.</title>
        <authorList>
            <person name="Zhang G."/>
        </authorList>
    </citation>
    <scope>NUCLEOTIDE SEQUENCE [LARGE SCALE GENOMIC DNA]</scope>
    <source>
        <strain evidence="3">B10K-DU-001-53</strain>
        <tissue evidence="3">Muscle</tissue>
    </source>
</reference>
<dbReference type="PANTHER" id="PTHR28457">
    <property type="entry name" value="COILED-COIL DOMAIN-CONTAINING PROTEIN 189"/>
    <property type="match status" value="1"/>
</dbReference>
<evidence type="ECO:0000256" key="2">
    <source>
        <dbReference type="SAM" id="Phobius"/>
    </source>
</evidence>
<name>A0A7K9YAK8_9GALL</name>
<dbReference type="Proteomes" id="UP000522663">
    <property type="component" value="Unassembled WGS sequence"/>
</dbReference>
<keyword evidence="4" id="KW-1185">Reference proteome</keyword>
<keyword evidence="2" id="KW-0812">Transmembrane</keyword>
<feature type="transmembrane region" description="Helical" evidence="2">
    <location>
        <begin position="34"/>
        <end position="56"/>
    </location>
</feature>
<comment type="caution">
    <text evidence="3">The sequence shown here is derived from an EMBL/GenBank/DDBJ whole genome shotgun (WGS) entry which is preliminary data.</text>
</comment>
<evidence type="ECO:0000313" key="4">
    <source>
        <dbReference type="Proteomes" id="UP000522663"/>
    </source>
</evidence>
<feature type="non-terminal residue" evidence="3">
    <location>
        <position position="108"/>
    </location>
</feature>
<protein>
    <submittedName>
        <fullName evidence="3">CC189 protein</fullName>
    </submittedName>
</protein>
<dbReference type="AlphaFoldDB" id="A0A7K9YAK8"/>